<dbReference type="PANTHER" id="PTHR12378">
    <property type="entry name" value="DESUMOYLATING ISOPEPTIDASE"/>
    <property type="match status" value="1"/>
</dbReference>
<dbReference type="PROSITE" id="PS51858">
    <property type="entry name" value="PPPDE"/>
    <property type="match status" value="1"/>
</dbReference>
<dbReference type="GO" id="GO:0006508">
    <property type="term" value="P:proteolysis"/>
    <property type="evidence" value="ECO:0007669"/>
    <property type="project" value="UniProtKB-KW"/>
</dbReference>
<proteinExistence type="inferred from homology"/>
<gene>
    <name evidence="6" type="ORF">Bca52824_089456</name>
</gene>
<evidence type="ECO:0000256" key="1">
    <source>
        <dbReference type="ARBA" id="ARBA00008140"/>
    </source>
</evidence>
<accession>A0A8X7PFP3</accession>
<dbReference type="GO" id="GO:0016579">
    <property type="term" value="P:protein deubiquitination"/>
    <property type="evidence" value="ECO:0007669"/>
    <property type="project" value="TreeGrafter"/>
</dbReference>
<dbReference type="Proteomes" id="UP000886595">
    <property type="component" value="Unassembled WGS sequence"/>
</dbReference>
<dbReference type="GO" id="GO:0101005">
    <property type="term" value="F:deubiquitinase activity"/>
    <property type="evidence" value="ECO:0007669"/>
    <property type="project" value="TreeGrafter"/>
</dbReference>
<feature type="region of interest" description="Disordered" evidence="4">
    <location>
        <begin position="173"/>
        <end position="202"/>
    </location>
</feature>
<protein>
    <recommendedName>
        <fullName evidence="5">PPPDE domain-containing protein</fullName>
    </recommendedName>
</protein>
<dbReference type="InterPro" id="IPR008580">
    <property type="entry name" value="PPPDE_dom"/>
</dbReference>
<organism evidence="6 7">
    <name type="scientific">Brassica carinata</name>
    <name type="common">Ethiopian mustard</name>
    <name type="synonym">Abyssinian cabbage</name>
    <dbReference type="NCBI Taxonomy" id="52824"/>
    <lineage>
        <taxon>Eukaryota</taxon>
        <taxon>Viridiplantae</taxon>
        <taxon>Streptophyta</taxon>
        <taxon>Embryophyta</taxon>
        <taxon>Tracheophyta</taxon>
        <taxon>Spermatophyta</taxon>
        <taxon>Magnoliopsida</taxon>
        <taxon>eudicotyledons</taxon>
        <taxon>Gunneridae</taxon>
        <taxon>Pentapetalae</taxon>
        <taxon>rosids</taxon>
        <taxon>malvids</taxon>
        <taxon>Brassicales</taxon>
        <taxon>Brassicaceae</taxon>
        <taxon>Brassiceae</taxon>
        <taxon>Brassica</taxon>
    </lineage>
</organism>
<sequence>MMFCRNVSVRRKKKKNPGSVPVYLNVYDLTPMNVYGYWLGIGIYHSGLEVHGVEYGYGAHEHSSTGIFKVEPKKCPGFTFRKSILVGETEMKAKEVGSFMEELADEYQGSKYHLITRNCNHFCNDVCLKLTQKSIPSWVNRLARLGFLCNCVLPASLNEMKVKQVGTDGKLLEVGESKKNKKKKQKKKARSRSGPLASSSDARVSSRHFSSFSFAHPQLHIARLQDAVPQVVYDKEEAGQEDEAKQAYSPLDSSSYRQHYQVQCQAQALAQNQARILSESSRLFVFCSI</sequence>
<evidence type="ECO:0000313" key="7">
    <source>
        <dbReference type="Proteomes" id="UP000886595"/>
    </source>
</evidence>
<name>A0A8X7PFP3_BRACI</name>
<evidence type="ECO:0000256" key="3">
    <source>
        <dbReference type="ARBA" id="ARBA00022801"/>
    </source>
</evidence>
<dbReference type="AlphaFoldDB" id="A0A8X7PFP3"/>
<dbReference type="OrthoDB" id="412286at2759"/>
<dbReference type="PANTHER" id="PTHR12378:SF55">
    <property type="entry name" value="EXPRESSED PROTEIN"/>
    <property type="match status" value="1"/>
</dbReference>
<keyword evidence="7" id="KW-1185">Reference proteome</keyword>
<evidence type="ECO:0000256" key="4">
    <source>
        <dbReference type="SAM" id="MobiDB-lite"/>
    </source>
</evidence>
<evidence type="ECO:0000259" key="5">
    <source>
        <dbReference type="PROSITE" id="PS51858"/>
    </source>
</evidence>
<dbReference type="Gene3D" id="3.90.1720.30">
    <property type="entry name" value="PPPDE domains"/>
    <property type="match status" value="1"/>
</dbReference>
<dbReference type="InterPro" id="IPR042266">
    <property type="entry name" value="PPPDE_sf"/>
</dbReference>
<keyword evidence="3" id="KW-0378">Hydrolase</keyword>
<feature type="domain" description="PPPDE" evidence="5">
    <location>
        <begin position="20"/>
        <end position="157"/>
    </location>
</feature>
<evidence type="ECO:0000256" key="2">
    <source>
        <dbReference type="ARBA" id="ARBA00022670"/>
    </source>
</evidence>
<reference evidence="6 7" key="1">
    <citation type="submission" date="2020-02" db="EMBL/GenBank/DDBJ databases">
        <authorList>
            <person name="Ma Q."/>
            <person name="Huang Y."/>
            <person name="Song X."/>
            <person name="Pei D."/>
        </authorList>
    </citation>
    <scope>NUCLEOTIDE SEQUENCE [LARGE SCALE GENOMIC DNA]</scope>
    <source>
        <strain evidence="6">Sxm20200214</strain>
        <tissue evidence="6">Leaf</tissue>
    </source>
</reference>
<dbReference type="Pfam" id="PF05903">
    <property type="entry name" value="Peptidase_C97"/>
    <property type="match status" value="1"/>
</dbReference>
<evidence type="ECO:0000313" key="6">
    <source>
        <dbReference type="EMBL" id="KAG2249828.1"/>
    </source>
</evidence>
<feature type="compositionally biased region" description="Basic residues" evidence="4">
    <location>
        <begin position="179"/>
        <end position="191"/>
    </location>
</feature>
<dbReference type="SMART" id="SM01179">
    <property type="entry name" value="DUF862"/>
    <property type="match status" value="1"/>
</dbReference>
<comment type="caution">
    <text evidence="6">The sequence shown here is derived from an EMBL/GenBank/DDBJ whole genome shotgun (WGS) entry which is preliminary data.</text>
</comment>
<keyword evidence="2" id="KW-0645">Protease</keyword>
<comment type="similarity">
    <text evidence="1">Belongs to the DeSI family.</text>
</comment>
<dbReference type="EMBL" id="JAAMPC010000017">
    <property type="protein sequence ID" value="KAG2249828.1"/>
    <property type="molecule type" value="Genomic_DNA"/>
</dbReference>